<dbReference type="GO" id="GO:0016020">
    <property type="term" value="C:membrane"/>
    <property type="evidence" value="ECO:0007669"/>
    <property type="project" value="UniProtKB-SubCell"/>
</dbReference>
<evidence type="ECO:0000256" key="6">
    <source>
        <dbReference type="ARBA" id="ARBA00023288"/>
    </source>
</evidence>
<organism evidence="8 9">
    <name type="scientific">Agrococcus casei LMG 22410</name>
    <dbReference type="NCBI Taxonomy" id="1255656"/>
    <lineage>
        <taxon>Bacteria</taxon>
        <taxon>Bacillati</taxon>
        <taxon>Actinomycetota</taxon>
        <taxon>Actinomycetes</taxon>
        <taxon>Micrococcales</taxon>
        <taxon>Microbacteriaceae</taxon>
        <taxon>Agrococcus</taxon>
    </lineage>
</organism>
<dbReference type="Gene3D" id="3.40.190.10">
    <property type="entry name" value="Periplasmic binding protein-like II"/>
    <property type="match status" value="2"/>
</dbReference>
<evidence type="ECO:0000256" key="5">
    <source>
        <dbReference type="ARBA" id="ARBA00023139"/>
    </source>
</evidence>
<evidence type="ECO:0000256" key="3">
    <source>
        <dbReference type="ARBA" id="ARBA00022729"/>
    </source>
</evidence>
<dbReference type="InterPro" id="IPR004872">
    <property type="entry name" value="Lipoprotein_NlpA"/>
</dbReference>
<evidence type="ECO:0000256" key="2">
    <source>
        <dbReference type="ARBA" id="ARBA00008973"/>
    </source>
</evidence>
<comment type="similarity">
    <text evidence="2">Belongs to the NlpA lipoprotein family.</text>
</comment>
<comment type="subcellular location">
    <subcellularLocation>
        <location evidence="1">Membrane</location>
        <topology evidence="1">Lipid-anchor</topology>
    </subcellularLocation>
</comment>
<sequence>MKEHPMKRSLKLAAVAATLALGLTACGSGGGDAEAELGTPENPVRIGTVSAGEPYWETFKSAVEAEGISVELVNFTDYSQPNPALSEGEIHLNQFQHIIFLAQYNEASGEDLQAVGSTATYPLALYSNEFDSPEAIPDGETVIVPNDETNQARALLVLQSVGLIELADGGSPYSTLNDIEDSSRVKVEAVDAALTASSLVDVAAAIINNDFVTDAGLTAEDAIAQDDPSDPSTQPYVNIWATSADQVDNPVFAQIIEIYHGNQEVIDGVLESSGNTAEIVDLPAADLNTTLADVQTAYTEAQ</sequence>
<dbReference type="Pfam" id="PF03180">
    <property type="entry name" value="Lipoprotein_9"/>
    <property type="match status" value="1"/>
</dbReference>
<reference evidence="8 9" key="1">
    <citation type="submission" date="2017-02" db="EMBL/GenBank/DDBJ databases">
        <authorList>
            <person name="Peterson S.W."/>
        </authorList>
    </citation>
    <scope>NUCLEOTIDE SEQUENCE [LARGE SCALE GENOMIC DNA]</scope>
    <source>
        <strain evidence="8 9">LMG 22410</strain>
    </source>
</reference>
<feature type="chain" id="PRO_5038576236" evidence="7">
    <location>
        <begin position="28"/>
        <end position="302"/>
    </location>
</feature>
<keyword evidence="6" id="KW-0449">Lipoprotein</keyword>
<keyword evidence="3 7" id="KW-0732">Signal</keyword>
<dbReference type="PANTHER" id="PTHR30429:SF0">
    <property type="entry name" value="METHIONINE-BINDING LIPOPROTEIN METQ"/>
    <property type="match status" value="1"/>
</dbReference>
<keyword evidence="9" id="KW-1185">Reference proteome</keyword>
<evidence type="ECO:0000313" key="9">
    <source>
        <dbReference type="Proteomes" id="UP000195787"/>
    </source>
</evidence>
<proteinExistence type="inferred from homology"/>
<dbReference type="EMBL" id="FUHU01000036">
    <property type="protein sequence ID" value="SJM62572.1"/>
    <property type="molecule type" value="Genomic_DNA"/>
</dbReference>
<accession>A0A1R4G3J3</accession>
<name>A0A1R4G3J3_9MICO</name>
<dbReference type="SUPFAM" id="SSF53850">
    <property type="entry name" value="Periplasmic binding protein-like II"/>
    <property type="match status" value="1"/>
</dbReference>
<gene>
    <name evidence="8" type="ORF">CZ674_08420</name>
</gene>
<keyword evidence="4" id="KW-0472">Membrane</keyword>
<evidence type="ECO:0000313" key="8">
    <source>
        <dbReference type="EMBL" id="SJM62572.1"/>
    </source>
</evidence>
<evidence type="ECO:0000256" key="7">
    <source>
        <dbReference type="SAM" id="SignalP"/>
    </source>
</evidence>
<dbReference type="PROSITE" id="PS51257">
    <property type="entry name" value="PROKAR_LIPOPROTEIN"/>
    <property type="match status" value="1"/>
</dbReference>
<evidence type="ECO:0000256" key="4">
    <source>
        <dbReference type="ARBA" id="ARBA00023136"/>
    </source>
</evidence>
<dbReference type="Proteomes" id="UP000195787">
    <property type="component" value="Unassembled WGS sequence"/>
</dbReference>
<keyword evidence="5" id="KW-0564">Palmitate</keyword>
<evidence type="ECO:0000256" key="1">
    <source>
        <dbReference type="ARBA" id="ARBA00004635"/>
    </source>
</evidence>
<dbReference type="PANTHER" id="PTHR30429">
    <property type="entry name" value="D-METHIONINE-BINDING LIPOPROTEIN METQ"/>
    <property type="match status" value="1"/>
</dbReference>
<protein>
    <submittedName>
        <fullName evidence="8">Methionine ABC transporter substrate-binding protein</fullName>
    </submittedName>
</protein>
<dbReference type="AlphaFoldDB" id="A0A1R4G3J3"/>
<feature type="signal peptide" evidence="7">
    <location>
        <begin position="1"/>
        <end position="27"/>
    </location>
</feature>